<evidence type="ECO:0000256" key="3">
    <source>
        <dbReference type="ARBA" id="ARBA00022692"/>
    </source>
</evidence>
<comment type="subcellular location">
    <subcellularLocation>
        <location evidence="1">Cell membrane</location>
        <topology evidence="1">Multi-pass membrane protein</topology>
    </subcellularLocation>
</comment>
<comment type="similarity">
    <text evidence="6">Belongs to the ABC-4 integral membrane protein family.</text>
</comment>
<keyword evidence="4 7" id="KW-1133">Transmembrane helix</keyword>
<dbReference type="InterPro" id="IPR003838">
    <property type="entry name" value="ABC3_permease_C"/>
</dbReference>
<evidence type="ECO:0000256" key="6">
    <source>
        <dbReference type="ARBA" id="ARBA00038076"/>
    </source>
</evidence>
<feature type="transmembrane region" description="Helical" evidence="7">
    <location>
        <begin position="67"/>
        <end position="91"/>
    </location>
</feature>
<evidence type="ECO:0000259" key="8">
    <source>
        <dbReference type="Pfam" id="PF02687"/>
    </source>
</evidence>
<feature type="domain" description="ABC3 transporter permease C-terminal" evidence="8">
    <location>
        <begin position="328"/>
        <end position="439"/>
    </location>
</feature>
<evidence type="ECO:0000256" key="4">
    <source>
        <dbReference type="ARBA" id="ARBA00022989"/>
    </source>
</evidence>
<sequence>MSVLRPTGLATAAVRSRPSALAGTFAALVLTATMVTAGVSMTVSASAVPQGAGRAARAQLAELADMGIGFCVMSVYLAIFVISQVMSLAVAQRSRESALLRAIGAEPRQVRRMVAVEALGIALAALPAGYGLGSLLGRFWLHGMATHDMAPADTSFHAGWQPLVAAGAALLVCSQFGGVIAGLRASRTRPSAALAESAVQGGERVGVARGVASLVALAGAVALSAAGAAGPAENASQTIPLVLLCYLAGIGLAGPWIGRCVTALCARLLRPSGGAPAELAVAGTRARARRLSAAITPVALVTAFAVAELTTITGSGTDSAGEKWGEVFLTLVVVGFGGLVAANTLVMLTLERLREFSLLRAVGAERRQIVRTVAAESAITTLAGVGAGLAAGCAVMLPLGARTGTPLSGLPGWAWPAVALCGAVLVGVSSGAPLLRMLRVRPMDGLTRRSN</sequence>
<feature type="transmembrane region" description="Helical" evidence="7">
    <location>
        <begin position="327"/>
        <end position="350"/>
    </location>
</feature>
<dbReference type="PANTHER" id="PTHR30572:SF4">
    <property type="entry name" value="ABC TRANSPORTER PERMEASE YTRF"/>
    <property type="match status" value="1"/>
</dbReference>
<reference evidence="9 10" key="1">
    <citation type="submission" date="2022-10" db="EMBL/GenBank/DDBJ databases">
        <authorList>
            <person name="Xie J."/>
            <person name="Shen N."/>
        </authorList>
    </citation>
    <scope>NUCLEOTIDE SEQUENCE [LARGE SCALE GENOMIC DNA]</scope>
    <source>
        <strain evidence="9 10">YIM65594</strain>
    </source>
</reference>
<proteinExistence type="inferred from homology"/>
<evidence type="ECO:0000256" key="2">
    <source>
        <dbReference type="ARBA" id="ARBA00022475"/>
    </source>
</evidence>
<name>A0ABU6F9U5_9ACTN</name>
<evidence type="ECO:0000256" key="7">
    <source>
        <dbReference type="SAM" id="Phobius"/>
    </source>
</evidence>
<feature type="transmembrane region" description="Helical" evidence="7">
    <location>
        <begin position="290"/>
        <end position="307"/>
    </location>
</feature>
<feature type="transmembrane region" description="Helical" evidence="7">
    <location>
        <begin position="206"/>
        <end position="229"/>
    </location>
</feature>
<feature type="transmembrane region" description="Helical" evidence="7">
    <location>
        <begin position="377"/>
        <end position="401"/>
    </location>
</feature>
<dbReference type="EMBL" id="JAOZYC010000136">
    <property type="protein sequence ID" value="MEB8340811.1"/>
    <property type="molecule type" value="Genomic_DNA"/>
</dbReference>
<dbReference type="Pfam" id="PF02687">
    <property type="entry name" value="FtsX"/>
    <property type="match status" value="2"/>
</dbReference>
<keyword evidence="5 7" id="KW-0472">Membrane</keyword>
<dbReference type="Proteomes" id="UP001354931">
    <property type="component" value="Unassembled WGS sequence"/>
</dbReference>
<keyword evidence="2" id="KW-1003">Cell membrane</keyword>
<dbReference type="RefSeq" id="WP_326019755.1">
    <property type="nucleotide sequence ID" value="NZ_JAOZYC010000136.1"/>
</dbReference>
<accession>A0ABU6F9U5</accession>
<evidence type="ECO:0000256" key="1">
    <source>
        <dbReference type="ARBA" id="ARBA00004651"/>
    </source>
</evidence>
<feature type="transmembrane region" description="Helical" evidence="7">
    <location>
        <begin position="413"/>
        <end position="435"/>
    </location>
</feature>
<evidence type="ECO:0000313" key="9">
    <source>
        <dbReference type="EMBL" id="MEB8340811.1"/>
    </source>
</evidence>
<evidence type="ECO:0000313" key="10">
    <source>
        <dbReference type="Proteomes" id="UP001354931"/>
    </source>
</evidence>
<keyword evidence="3 7" id="KW-0812">Transmembrane</keyword>
<feature type="domain" description="ABC3 transporter permease C-terminal" evidence="8">
    <location>
        <begin position="70"/>
        <end position="189"/>
    </location>
</feature>
<feature type="transmembrane region" description="Helical" evidence="7">
    <location>
        <begin position="21"/>
        <end position="47"/>
    </location>
</feature>
<feature type="transmembrane region" description="Helical" evidence="7">
    <location>
        <begin position="118"/>
        <end position="140"/>
    </location>
</feature>
<keyword evidence="10" id="KW-1185">Reference proteome</keyword>
<gene>
    <name evidence="9" type="ORF">OKJ99_25250</name>
</gene>
<protein>
    <submittedName>
        <fullName evidence="9">ABC transporter permease</fullName>
    </submittedName>
</protein>
<evidence type="ECO:0000256" key="5">
    <source>
        <dbReference type="ARBA" id="ARBA00023136"/>
    </source>
</evidence>
<dbReference type="InterPro" id="IPR050250">
    <property type="entry name" value="Macrolide_Exporter_MacB"/>
</dbReference>
<comment type="caution">
    <text evidence="9">The sequence shown here is derived from an EMBL/GenBank/DDBJ whole genome shotgun (WGS) entry which is preliminary data.</text>
</comment>
<organism evidence="9 10">
    <name type="scientific">Streptomyces endophyticus</name>
    <dbReference type="NCBI Taxonomy" id="714166"/>
    <lineage>
        <taxon>Bacteria</taxon>
        <taxon>Bacillati</taxon>
        <taxon>Actinomycetota</taxon>
        <taxon>Actinomycetes</taxon>
        <taxon>Kitasatosporales</taxon>
        <taxon>Streptomycetaceae</taxon>
        <taxon>Streptomyces</taxon>
    </lineage>
</organism>
<dbReference type="PANTHER" id="PTHR30572">
    <property type="entry name" value="MEMBRANE COMPONENT OF TRANSPORTER-RELATED"/>
    <property type="match status" value="1"/>
</dbReference>
<feature type="transmembrane region" description="Helical" evidence="7">
    <location>
        <begin position="241"/>
        <end position="269"/>
    </location>
</feature>
<feature type="transmembrane region" description="Helical" evidence="7">
    <location>
        <begin position="160"/>
        <end position="185"/>
    </location>
</feature>